<dbReference type="Proteomes" id="UP000831768">
    <property type="component" value="Chromosome"/>
</dbReference>
<protein>
    <submittedName>
        <fullName evidence="1">Uncharacterized protein</fullName>
    </submittedName>
</protein>
<dbReference type="GeneID" id="71926728"/>
<dbReference type="AlphaFoldDB" id="A0A8U0A1Y0"/>
<reference evidence="1" key="1">
    <citation type="submission" date="2022-04" db="EMBL/GenBank/DDBJ databases">
        <title>Halocatena sp. nov., isolated from a salt lake.</title>
        <authorList>
            <person name="Cui H.-L."/>
        </authorList>
    </citation>
    <scope>NUCLEOTIDE SEQUENCE</scope>
    <source>
        <strain evidence="1">AD-1</strain>
    </source>
</reference>
<organism evidence="1 2">
    <name type="scientific">Halocatena salina</name>
    <dbReference type="NCBI Taxonomy" id="2934340"/>
    <lineage>
        <taxon>Archaea</taxon>
        <taxon>Methanobacteriati</taxon>
        <taxon>Methanobacteriota</taxon>
        <taxon>Stenosarchaea group</taxon>
        <taxon>Halobacteria</taxon>
        <taxon>Halobacteriales</taxon>
        <taxon>Natronomonadaceae</taxon>
        <taxon>Halocatena</taxon>
    </lineage>
</organism>
<sequence length="100" mass="11255">MSINTGRVVDTAIAVGVADEKMLEPSGPDPYRTSTESVDPYDVLKTLIEIRHPDRDADKLQEAMIRYFEGGLQVISGEIEENGYFDYEKYLPEDISGLRL</sequence>
<evidence type="ECO:0000313" key="1">
    <source>
        <dbReference type="EMBL" id="UPM43181.1"/>
    </source>
</evidence>
<dbReference type="RefSeq" id="WP_247993849.1">
    <property type="nucleotide sequence ID" value="NZ_CP096019.1"/>
</dbReference>
<keyword evidence="2" id="KW-1185">Reference proteome</keyword>
<accession>A0A8U0A1Y0</accession>
<gene>
    <name evidence="1" type="ORF">MW046_01735</name>
</gene>
<name>A0A8U0A1Y0_9EURY</name>
<proteinExistence type="predicted"/>
<evidence type="ECO:0000313" key="2">
    <source>
        <dbReference type="Proteomes" id="UP000831768"/>
    </source>
</evidence>
<dbReference type="KEGG" id="haad:MW046_01735"/>
<dbReference type="EMBL" id="CP096019">
    <property type="protein sequence ID" value="UPM43181.1"/>
    <property type="molecule type" value="Genomic_DNA"/>
</dbReference>